<protein>
    <submittedName>
        <fullName evidence="2">Uncharacterized protein</fullName>
    </submittedName>
</protein>
<evidence type="ECO:0000313" key="3">
    <source>
        <dbReference type="Proteomes" id="UP000005824"/>
    </source>
</evidence>
<gene>
    <name evidence="2" type="ORF">CfE428DRAFT_4306</name>
</gene>
<reference evidence="2 3" key="1">
    <citation type="journal article" date="2011" name="J. Bacteriol.">
        <title>Genome sequence of Chthoniobacter flavus Ellin428, an aerobic heterotrophic soil bacterium.</title>
        <authorList>
            <person name="Kant R."/>
            <person name="van Passel M.W."/>
            <person name="Palva A."/>
            <person name="Lucas S."/>
            <person name="Lapidus A."/>
            <person name="Glavina Del Rio T."/>
            <person name="Dalin E."/>
            <person name="Tice H."/>
            <person name="Bruce D."/>
            <person name="Goodwin L."/>
            <person name="Pitluck S."/>
            <person name="Larimer F.W."/>
            <person name="Land M.L."/>
            <person name="Hauser L."/>
            <person name="Sangwan P."/>
            <person name="de Vos W.M."/>
            <person name="Janssen P.H."/>
            <person name="Smidt H."/>
        </authorList>
    </citation>
    <scope>NUCLEOTIDE SEQUENCE [LARGE SCALE GENOMIC DNA]</scope>
    <source>
        <strain evidence="2 3">Ellin428</strain>
    </source>
</reference>
<dbReference type="STRING" id="497964.CfE428DRAFT_4306"/>
<keyword evidence="3" id="KW-1185">Reference proteome</keyword>
<evidence type="ECO:0000313" key="2">
    <source>
        <dbReference type="EMBL" id="EDY18170.1"/>
    </source>
</evidence>
<dbReference type="AlphaFoldDB" id="B4D5W7"/>
<proteinExistence type="predicted"/>
<dbReference type="RefSeq" id="WP_006981630.1">
    <property type="nucleotide sequence ID" value="NZ_ABVL01000014.1"/>
</dbReference>
<feature type="signal peptide" evidence="1">
    <location>
        <begin position="1"/>
        <end position="23"/>
    </location>
</feature>
<evidence type="ECO:0000256" key="1">
    <source>
        <dbReference type="SAM" id="SignalP"/>
    </source>
</evidence>
<organism evidence="2 3">
    <name type="scientific">Chthoniobacter flavus Ellin428</name>
    <dbReference type="NCBI Taxonomy" id="497964"/>
    <lineage>
        <taxon>Bacteria</taxon>
        <taxon>Pseudomonadati</taxon>
        <taxon>Verrucomicrobiota</taxon>
        <taxon>Spartobacteria</taxon>
        <taxon>Chthoniobacterales</taxon>
        <taxon>Chthoniobacteraceae</taxon>
        <taxon>Chthoniobacter</taxon>
    </lineage>
</organism>
<name>B4D5W7_9BACT</name>
<accession>B4D5W7</accession>
<comment type="caution">
    <text evidence="2">The sequence shown here is derived from an EMBL/GenBank/DDBJ whole genome shotgun (WGS) entry which is preliminary data.</text>
</comment>
<dbReference type="EMBL" id="ABVL01000014">
    <property type="protein sequence ID" value="EDY18170.1"/>
    <property type="molecule type" value="Genomic_DNA"/>
</dbReference>
<keyword evidence="1" id="KW-0732">Signal</keyword>
<dbReference type="InParanoid" id="B4D5W7"/>
<feature type="chain" id="PRO_5002802489" evidence="1">
    <location>
        <begin position="24"/>
        <end position="101"/>
    </location>
</feature>
<sequence>MKYAKLASLLLPLVFPGAGSALAGDTTVYSEHTTTVRVHEHHQPFVYVGRAVESFLHWPRLLSEGIEGDRALFNRRGFLGTKEVPVEDCIISPADGVLVVR</sequence>
<dbReference type="Proteomes" id="UP000005824">
    <property type="component" value="Unassembled WGS sequence"/>
</dbReference>